<feature type="compositionally biased region" description="Polar residues" evidence="1">
    <location>
        <begin position="337"/>
        <end position="373"/>
    </location>
</feature>
<proteinExistence type="predicted"/>
<feature type="region of interest" description="Disordered" evidence="1">
    <location>
        <begin position="316"/>
        <end position="373"/>
    </location>
</feature>
<evidence type="ECO:0000313" key="3">
    <source>
        <dbReference type="Proteomes" id="UP000749293"/>
    </source>
</evidence>
<comment type="caution">
    <text evidence="2">The sequence shown here is derived from an EMBL/GenBank/DDBJ whole genome shotgun (WGS) entry which is preliminary data.</text>
</comment>
<gene>
    <name evidence="2" type="ORF">GMORB2_5409</name>
</gene>
<dbReference type="EMBL" id="JAANYQ010000004">
    <property type="protein sequence ID" value="KAF4124743.1"/>
    <property type="molecule type" value="Genomic_DNA"/>
</dbReference>
<feature type="compositionally biased region" description="Polar residues" evidence="1">
    <location>
        <begin position="317"/>
        <end position="326"/>
    </location>
</feature>
<name>A0A9P5D281_9HYPO</name>
<dbReference type="AlphaFoldDB" id="A0A9P5D281"/>
<protein>
    <submittedName>
        <fullName evidence="2">Uncharacterized protein</fullName>
    </submittedName>
</protein>
<sequence>MDPHGNTTRPEWITTTHFGGTTYLGTATSPDTETFFFPYGQSCRTQQAFIRLYPNGLPRSYHMAPSTDADGVPRTVIEDCIRPDFFSTPRLMSSPPIFGGLGRTTAIPLYPPPYVRQVELWSCDKIQKVCNSLRLQCYPLTLDIPDCVEIEQLYCFFSGPQLCRYGVWNLRNVVRRLFSENQIMKKDPKTAWRVSFNIFIHWWLSDPSKRARLIHWDKRGSPIFKVVDKNSRRGIGPLEQWQKNDVTHALHTRRRSLLNPGQRPTRPKSLSSAWEEQDVHNWLANEEILPASGLPAEDTPSSPATVPVYVNDARPSTVPQYQQPMTPASRRHPSWPISPQGSSSHPQPASYGTDNMTPTHQPGGSPAVSTDSQQAVEAIVESMALLLSGGNQPSGQRPNGSAPPITVAELEATANGPAVPAQDSSSGEEPAPSSTRTLNDEDILDAEETPVPQTKPNSEAVPSPGTSSKHETMSHLEATAGPRTTSKTETMSNP</sequence>
<feature type="region of interest" description="Disordered" evidence="1">
    <location>
        <begin position="416"/>
        <end position="494"/>
    </location>
</feature>
<feature type="compositionally biased region" description="Polar residues" evidence="1">
    <location>
        <begin position="422"/>
        <end position="437"/>
    </location>
</feature>
<evidence type="ECO:0000313" key="2">
    <source>
        <dbReference type="EMBL" id="KAF4124743.1"/>
    </source>
</evidence>
<accession>A0A9P5D281</accession>
<dbReference type="OrthoDB" id="3941926at2759"/>
<keyword evidence="3" id="KW-1185">Reference proteome</keyword>
<dbReference type="GeneID" id="55971637"/>
<reference evidence="2" key="1">
    <citation type="submission" date="2020-03" db="EMBL/GenBank/DDBJ databases">
        <title>Site-based positive gene gene selection in Geosmithia morbida across the United States reveals a broad range of putative effectors and factors for local host and environmental adapation.</title>
        <authorList>
            <person name="Onufrak A."/>
            <person name="Murdoch R.W."/>
            <person name="Gazis R."/>
            <person name="Huff M."/>
            <person name="Staton M."/>
            <person name="Klingeman W."/>
            <person name="Hadziabdic D."/>
        </authorList>
    </citation>
    <scope>NUCLEOTIDE SEQUENCE</scope>
    <source>
        <strain evidence="2">1262</strain>
    </source>
</reference>
<organism evidence="2 3">
    <name type="scientific">Geosmithia morbida</name>
    <dbReference type="NCBI Taxonomy" id="1094350"/>
    <lineage>
        <taxon>Eukaryota</taxon>
        <taxon>Fungi</taxon>
        <taxon>Dikarya</taxon>
        <taxon>Ascomycota</taxon>
        <taxon>Pezizomycotina</taxon>
        <taxon>Sordariomycetes</taxon>
        <taxon>Hypocreomycetidae</taxon>
        <taxon>Hypocreales</taxon>
        <taxon>Bionectriaceae</taxon>
        <taxon>Geosmithia</taxon>
    </lineage>
</organism>
<feature type="compositionally biased region" description="Polar residues" evidence="1">
    <location>
        <begin position="482"/>
        <end position="494"/>
    </location>
</feature>
<dbReference type="Proteomes" id="UP000749293">
    <property type="component" value="Unassembled WGS sequence"/>
</dbReference>
<evidence type="ECO:0000256" key="1">
    <source>
        <dbReference type="SAM" id="MobiDB-lite"/>
    </source>
</evidence>
<dbReference type="RefSeq" id="XP_035323395.1">
    <property type="nucleotide sequence ID" value="XM_035467383.1"/>
</dbReference>